<protein>
    <submittedName>
        <fullName evidence="1">Uncharacterized protein</fullName>
    </submittedName>
</protein>
<dbReference type="RefSeq" id="WP_244819980.1">
    <property type="nucleotide sequence ID" value="NZ_CP112998.1"/>
</dbReference>
<proteinExistence type="predicted"/>
<evidence type="ECO:0000313" key="1">
    <source>
        <dbReference type="EMBL" id="WAC14611.1"/>
    </source>
</evidence>
<name>A0A9E8SPD4_9BACT</name>
<organism evidence="1 2">
    <name type="scientific">Dyadobacter pollutisoli</name>
    <dbReference type="NCBI Taxonomy" id="2910158"/>
    <lineage>
        <taxon>Bacteria</taxon>
        <taxon>Pseudomonadati</taxon>
        <taxon>Bacteroidota</taxon>
        <taxon>Cytophagia</taxon>
        <taxon>Cytophagales</taxon>
        <taxon>Spirosomataceae</taxon>
        <taxon>Dyadobacter</taxon>
    </lineage>
</organism>
<gene>
    <name evidence="1" type="ORF">ON006_11745</name>
</gene>
<keyword evidence="2" id="KW-1185">Reference proteome</keyword>
<reference evidence="1" key="1">
    <citation type="submission" date="2022-11" db="EMBL/GenBank/DDBJ databases">
        <title>Dyadobacter pollutisoli sp. nov., isolated from plastic dumped soil.</title>
        <authorList>
            <person name="Kim J.M."/>
            <person name="Kim K.R."/>
            <person name="Lee J.K."/>
            <person name="Hao L."/>
            <person name="Jeon C.O."/>
        </authorList>
    </citation>
    <scope>NUCLEOTIDE SEQUENCE</scope>
    <source>
        <strain evidence="1">U1</strain>
    </source>
</reference>
<accession>A0A9E8SPD4</accession>
<dbReference type="EMBL" id="CP112998">
    <property type="protein sequence ID" value="WAC14611.1"/>
    <property type="molecule type" value="Genomic_DNA"/>
</dbReference>
<dbReference type="KEGG" id="dpf:ON006_11745"/>
<dbReference type="Proteomes" id="UP001164653">
    <property type="component" value="Chromosome"/>
</dbReference>
<evidence type="ECO:0000313" key="2">
    <source>
        <dbReference type="Proteomes" id="UP001164653"/>
    </source>
</evidence>
<dbReference type="AlphaFoldDB" id="A0A9E8SPD4"/>
<sequence>MQPHTFELDFLVDKLTNSIQNTISGDSFNTEVLRLTKADLTLVTKKIGWNFDWRSELSNNVKEVFKLTITNNPKIIQGLLSLSLERDHVYMHLLENAPFNIGQNKLYEGVPGNLVAHACKVSFQQGFEGFVAFTAKTKLIAHYQKTLGAFNLGGQKMIIPTESAQFLIDKYFKS</sequence>